<feature type="transmembrane region" description="Helical" evidence="4">
    <location>
        <begin position="808"/>
        <end position="826"/>
    </location>
</feature>
<keyword evidence="4" id="KW-0812">Transmembrane</keyword>
<feature type="transmembrane region" description="Helical" evidence="4">
    <location>
        <begin position="644"/>
        <end position="661"/>
    </location>
</feature>
<evidence type="ECO:0000256" key="1">
    <source>
        <dbReference type="ARBA" id="ARBA00022737"/>
    </source>
</evidence>
<dbReference type="PRINTS" id="PR00633">
    <property type="entry name" value="RCCNDNSATION"/>
</dbReference>
<dbReference type="Gene3D" id="2.130.10.30">
    <property type="entry name" value="Regulator of chromosome condensation 1/beta-lactamase-inhibitor protein II"/>
    <property type="match status" value="2"/>
</dbReference>
<dbReference type="InterPro" id="IPR009091">
    <property type="entry name" value="RCC1/BLIP-II"/>
</dbReference>
<feature type="repeat" description="RCC1" evidence="2">
    <location>
        <begin position="160"/>
        <end position="209"/>
    </location>
</feature>
<dbReference type="Pfam" id="PF00415">
    <property type="entry name" value="RCC1"/>
    <property type="match status" value="2"/>
</dbReference>
<dbReference type="PANTHER" id="PTHR31610">
    <property type="entry name" value="SLR0360 PROTEIN"/>
    <property type="match status" value="1"/>
</dbReference>
<dbReference type="SUPFAM" id="SSF50985">
    <property type="entry name" value="RCC1/BLIP-II"/>
    <property type="match status" value="2"/>
</dbReference>
<keyword evidence="6" id="KW-0675">Receptor</keyword>
<dbReference type="Proteomes" id="UP001642464">
    <property type="component" value="Unassembled WGS sequence"/>
</dbReference>
<evidence type="ECO:0000313" key="7">
    <source>
        <dbReference type="Proteomes" id="UP001642464"/>
    </source>
</evidence>
<reference evidence="6 7" key="1">
    <citation type="submission" date="2024-02" db="EMBL/GenBank/DDBJ databases">
        <authorList>
            <person name="Chen Y."/>
            <person name="Shah S."/>
            <person name="Dougan E. K."/>
            <person name="Thang M."/>
            <person name="Chan C."/>
        </authorList>
    </citation>
    <scope>NUCLEOTIDE SEQUENCE [LARGE SCALE GENOMIC DNA]</scope>
</reference>
<feature type="transmembrane region" description="Helical" evidence="4">
    <location>
        <begin position="896"/>
        <end position="915"/>
    </location>
</feature>
<dbReference type="InterPro" id="IPR058923">
    <property type="entry name" value="RCC1-like_dom"/>
</dbReference>
<dbReference type="PANTHER" id="PTHR31610:SF0">
    <property type="entry name" value="SLC26A_SULP TRANSPORTER DOMAIN-CONTAINING PROTEIN"/>
    <property type="match status" value="1"/>
</dbReference>
<name>A0ABP0HHP2_9DINO</name>
<evidence type="ECO:0000256" key="3">
    <source>
        <dbReference type="SAM" id="MobiDB-lite"/>
    </source>
</evidence>
<feature type="region of interest" description="Disordered" evidence="3">
    <location>
        <begin position="1016"/>
        <end position="1042"/>
    </location>
</feature>
<accession>A0ABP0HHP2</accession>
<feature type="transmembrane region" description="Helical" evidence="4">
    <location>
        <begin position="560"/>
        <end position="584"/>
    </location>
</feature>
<feature type="transmembrane region" description="Helical" evidence="4">
    <location>
        <begin position="970"/>
        <end position="988"/>
    </location>
</feature>
<dbReference type="EMBL" id="CAXAMM010000950">
    <property type="protein sequence ID" value="CAK8989725.1"/>
    <property type="molecule type" value="Genomic_DNA"/>
</dbReference>
<dbReference type="InterPro" id="IPR000408">
    <property type="entry name" value="Reg_chr_condens"/>
</dbReference>
<dbReference type="PROSITE" id="PS00626">
    <property type="entry name" value="RCC1_2"/>
    <property type="match status" value="1"/>
</dbReference>
<feature type="repeat" description="RCC1" evidence="2">
    <location>
        <begin position="53"/>
        <end position="105"/>
    </location>
</feature>
<organism evidence="6 7">
    <name type="scientific">Durusdinium trenchii</name>
    <dbReference type="NCBI Taxonomy" id="1381693"/>
    <lineage>
        <taxon>Eukaryota</taxon>
        <taxon>Sar</taxon>
        <taxon>Alveolata</taxon>
        <taxon>Dinophyceae</taxon>
        <taxon>Suessiales</taxon>
        <taxon>Symbiodiniaceae</taxon>
        <taxon>Durusdinium</taxon>
    </lineage>
</organism>
<evidence type="ECO:0000256" key="2">
    <source>
        <dbReference type="PROSITE-ProRule" id="PRU00235"/>
    </source>
</evidence>
<feature type="repeat" description="RCC1" evidence="2">
    <location>
        <begin position="106"/>
        <end position="159"/>
    </location>
</feature>
<keyword evidence="4" id="KW-0472">Membrane</keyword>
<keyword evidence="1" id="KW-0677">Repeat</keyword>
<feature type="transmembrane region" description="Helical" evidence="4">
    <location>
        <begin position="536"/>
        <end position="553"/>
    </location>
</feature>
<dbReference type="PROSITE" id="PS50012">
    <property type="entry name" value="RCC1_3"/>
    <property type="match status" value="7"/>
</dbReference>
<sequence>MTTVSFGWNQNHQLGHGDAEIRVVPHVVTTLEQSPMVQVVCGSRYTIALSREGNVYSWGRGDDSQLGHLKGASLVTVPRLIQSLESIKVVSVAARGAHSMALTLDGNVYSWGRNDEGQLGQGHRLPCKAPTLIEYFVANSITVTKIACGRVHSVVVSEEEHLYSWGDDDDGATGLDVGEPVLEPSRVESLSHVTEVACGSRHTLVLTEDENADNDMTQAFHMGNQLYAFGWGTYGQLGLGDRKTRVLPCPVQFPRPKENAQRVRVTQIACGYRHSLAVLTSFVPGQEESFSSLFTWGWNQYGQLGAATPGSSFSLLPVQVRGLPDSVVGVCGGGRHSLAIVQRDADGARRMYSWGRNDDGQLGMGVTFSDQHQPARVKCFGRDVHSVAAGWSHTVALLEDSSSEDDDKVNPRAFMTRSPSTQFLAERKRQLMESTMGSPGVRSGVLGAVTERLSEIFGYGNLDAGFAQFLNTLILLLNLLASLKVRVGLDQDVVIGQIVPGATLTVFMSNMVFGGWAEIKTNKADGEEFTALPHGINTVLFFAFTMLIMVPVFEKTGDSVLAYHTGLACCFILGVLEIPCLFLVEVIRKVIPRAAMMSAMAGVSLTFIAMTFTVQIFSNPAVGIIPMAVILVCYGSNVQLPYKIPAGLLALVLGSIILWAARAMDLTLMDPASEKAPTASDGTSPDFFLPSSSIPAVFHALFDPRTWPYITVVIPMLIVNIVTNLSCLEGAEAIGEAYSVRQGLFLDALLTIAGSLVGNPFPTCIYIGHGAFKSMGATSGYSYLSAAAVLLLGITNGTSVVMQVVPEVAGVGILMWIGIVVTAQAFDRDDDYMQESSSSKSHAAAVALGLLPALAAWALQYIQATLPACATVLSTTSVQQSIPFDKVMIQLESSGVFVYGLISLSRGYLLSSIFLSSMLVEIIDRKFYNAALWMFFASVLAFIGAVHSFELDEHGISSSYGFPSRTVGDFPLKYAFAYAGAAVLLLLFEMREHGGSLASVLENLSRVWNRRMHPRKGRVGSADSQLHVASPTPDSPFPGAISSGSNTVLNYKQSFDEDDEKLQDVAKETSALLGTAAQQKYS</sequence>
<keyword evidence="7" id="KW-1185">Reference proteome</keyword>
<feature type="repeat" description="RCC1" evidence="2">
    <location>
        <begin position="1"/>
        <end position="52"/>
    </location>
</feature>
<evidence type="ECO:0000313" key="6">
    <source>
        <dbReference type="EMBL" id="CAK8989725.1"/>
    </source>
</evidence>
<evidence type="ECO:0000259" key="5">
    <source>
        <dbReference type="Pfam" id="PF25390"/>
    </source>
</evidence>
<feature type="domain" description="RCC1-like" evidence="5">
    <location>
        <begin position="4"/>
        <end position="279"/>
    </location>
</feature>
<feature type="transmembrane region" description="Helical" evidence="4">
    <location>
        <begin position="781"/>
        <end position="802"/>
    </location>
</feature>
<keyword evidence="4" id="KW-1133">Transmembrane helix</keyword>
<feature type="repeat" description="RCC1" evidence="2">
    <location>
        <begin position="349"/>
        <end position="400"/>
    </location>
</feature>
<feature type="repeat" description="RCC1" evidence="2">
    <location>
        <begin position="224"/>
        <end position="281"/>
    </location>
</feature>
<feature type="transmembrane region" description="Helical" evidence="4">
    <location>
        <begin position="590"/>
        <end position="614"/>
    </location>
</feature>
<protein>
    <submittedName>
        <fullName evidence="6">Ultraviolet-B receptor UVR8 (Protein UV-B RESISTANCE 8) (RCC1 domain-containing protein UVR8)</fullName>
    </submittedName>
</protein>
<gene>
    <name evidence="6" type="ORF">SCF082_LOCUS1938</name>
</gene>
<proteinExistence type="predicted"/>
<feature type="transmembrane region" description="Helical" evidence="4">
    <location>
        <begin position="493"/>
        <end position="516"/>
    </location>
</feature>
<feature type="transmembrane region" description="Helical" evidence="4">
    <location>
        <begin position="927"/>
        <end position="950"/>
    </location>
</feature>
<feature type="transmembrane region" description="Helical" evidence="4">
    <location>
        <begin position="621"/>
        <end position="638"/>
    </location>
</feature>
<dbReference type="Pfam" id="PF25390">
    <property type="entry name" value="WD40_RLD"/>
    <property type="match status" value="1"/>
</dbReference>
<evidence type="ECO:0000256" key="4">
    <source>
        <dbReference type="SAM" id="Phobius"/>
    </source>
</evidence>
<comment type="caution">
    <text evidence="6">The sequence shown here is derived from an EMBL/GenBank/DDBJ whole genome shotgun (WGS) entry which is preliminary data.</text>
</comment>
<feature type="repeat" description="RCC1" evidence="2">
    <location>
        <begin position="291"/>
        <end position="343"/>
    </location>
</feature>